<dbReference type="Proteomes" id="UP000188235">
    <property type="component" value="Chromosome"/>
</dbReference>
<evidence type="ECO:0000256" key="2">
    <source>
        <dbReference type="SAM" id="MobiDB-lite"/>
    </source>
</evidence>
<dbReference type="Pfam" id="PF01844">
    <property type="entry name" value="HNH"/>
    <property type="match status" value="1"/>
</dbReference>
<dbReference type="KEGG" id="tfa:BW733_11715"/>
<proteinExistence type="inferred from homology"/>
<feature type="region of interest" description="Disordered" evidence="2">
    <location>
        <begin position="405"/>
        <end position="452"/>
    </location>
</feature>
<dbReference type="Gene3D" id="1.10.30.50">
    <property type="match status" value="1"/>
</dbReference>
<evidence type="ECO:0000256" key="1">
    <source>
        <dbReference type="ARBA" id="ARBA00023450"/>
    </source>
</evidence>
<dbReference type="CDD" id="cd00085">
    <property type="entry name" value="HNHc"/>
    <property type="match status" value="1"/>
</dbReference>
<dbReference type="AlphaFoldDB" id="A0A1Q2CZ89"/>
<evidence type="ECO:0000313" key="5">
    <source>
        <dbReference type="Proteomes" id="UP000188235"/>
    </source>
</evidence>
<dbReference type="EMBL" id="CP019607">
    <property type="protein sequence ID" value="AQP51384.1"/>
    <property type="molecule type" value="Genomic_DNA"/>
</dbReference>
<protein>
    <recommendedName>
        <fullName evidence="3">HNH nuclease domain-containing protein</fullName>
    </recommendedName>
</protein>
<dbReference type="GO" id="GO:0004519">
    <property type="term" value="F:endonuclease activity"/>
    <property type="evidence" value="ECO:0007669"/>
    <property type="project" value="InterPro"/>
</dbReference>
<gene>
    <name evidence="4" type="ORF">BW733_11715</name>
</gene>
<accession>A0A1Q2CZ89</accession>
<dbReference type="InterPro" id="IPR003615">
    <property type="entry name" value="HNH_nuc"/>
</dbReference>
<dbReference type="InterPro" id="IPR003870">
    <property type="entry name" value="DUF222"/>
</dbReference>
<sequence length="452" mass="49397">MAVEELERRIDADLATLQALGSAADSAEAMDLIHRLDSRTARIEAIRMDILHRAAATALPGNDVSAQLHNTNRVTLAVARGQVRSASQMIDTFPIIHRALADGQVSPDQARAIVRGLLRAPGSVTMDGHDLRQAEMVRYAASFDPAELEKLAVRMAEVTDPEHAEALAAARLEREQRLAHAARSLRVVPDHHGSMLIRGQIPLADGEVLLAQLTALLPSRQSYTDSAETPTRPMRQADALVRLTTITANHGELPANGGDRPHAMITLDHETLTTGLGRVSSLGTGEHLDPSVARRIACEANIIPVVLGTDSQPLDVGRQTRFFTGAVGRALVLRDQGCVFPGCDAMPAACHRHHILPWWQGGATSLDNGVLVCAFHHRLVEPDPEKSPDLQWQIHLDEGTGLPWFTPPRHVDPRQRPRLHHRHQLKRMTLPTPDPPPEPPPLPRMDPAWMAG</sequence>
<feature type="domain" description="HNH nuclease" evidence="3">
    <location>
        <begin position="326"/>
        <end position="378"/>
    </location>
</feature>
<comment type="similarity">
    <text evidence="1">Belongs to the Rv1128c/1148c/1588c/1702c/1945/3466 family.</text>
</comment>
<keyword evidence="5" id="KW-1185">Reference proteome</keyword>
<dbReference type="GO" id="GO:0008270">
    <property type="term" value="F:zinc ion binding"/>
    <property type="evidence" value="ECO:0007669"/>
    <property type="project" value="InterPro"/>
</dbReference>
<organism evidence="4 5">
    <name type="scientific">Tessaracoccus flavescens</name>
    <dbReference type="NCBI Taxonomy" id="399497"/>
    <lineage>
        <taxon>Bacteria</taxon>
        <taxon>Bacillati</taxon>
        <taxon>Actinomycetota</taxon>
        <taxon>Actinomycetes</taxon>
        <taxon>Propionibacteriales</taxon>
        <taxon>Propionibacteriaceae</taxon>
        <taxon>Tessaracoccus</taxon>
    </lineage>
</organism>
<dbReference type="InterPro" id="IPR002711">
    <property type="entry name" value="HNH"/>
</dbReference>
<feature type="compositionally biased region" description="Basic residues" evidence="2">
    <location>
        <begin position="416"/>
        <end position="426"/>
    </location>
</feature>
<feature type="compositionally biased region" description="Pro residues" evidence="2">
    <location>
        <begin position="432"/>
        <end position="444"/>
    </location>
</feature>
<dbReference type="Pfam" id="PF02720">
    <property type="entry name" value="DUF222"/>
    <property type="match status" value="1"/>
</dbReference>
<evidence type="ECO:0000313" key="4">
    <source>
        <dbReference type="EMBL" id="AQP51384.1"/>
    </source>
</evidence>
<evidence type="ECO:0000259" key="3">
    <source>
        <dbReference type="SMART" id="SM00507"/>
    </source>
</evidence>
<reference evidence="4 5" key="1">
    <citation type="journal article" date="2008" name="Int. J. Syst. Evol. Microbiol.">
        <title>Tessaracoccus flavescens sp. nov., isolated from marine sediment.</title>
        <authorList>
            <person name="Lee D.W."/>
            <person name="Lee S.D."/>
        </authorList>
    </citation>
    <scope>NUCLEOTIDE SEQUENCE [LARGE SCALE GENOMIC DNA]</scope>
    <source>
        <strain evidence="4 5">SST-39T</strain>
    </source>
</reference>
<dbReference type="GO" id="GO:0003676">
    <property type="term" value="F:nucleic acid binding"/>
    <property type="evidence" value="ECO:0007669"/>
    <property type="project" value="InterPro"/>
</dbReference>
<dbReference type="STRING" id="399497.BW733_11715"/>
<dbReference type="SMART" id="SM00507">
    <property type="entry name" value="HNHc"/>
    <property type="match status" value="1"/>
</dbReference>
<name>A0A1Q2CZ89_9ACTN</name>